<proteinExistence type="predicted"/>
<dbReference type="InterPro" id="IPR057644">
    <property type="entry name" value="Beta-prop_WDR75_2nd"/>
</dbReference>
<dbReference type="InterPro" id="IPR001680">
    <property type="entry name" value="WD40_rpt"/>
</dbReference>
<dbReference type="PANTHER" id="PTHR44215">
    <property type="entry name" value="WD REPEAT-CONTAINING PROTEIN 75"/>
    <property type="match status" value="1"/>
</dbReference>
<dbReference type="Proteomes" id="UP000694383">
    <property type="component" value="Unplaced"/>
</dbReference>
<dbReference type="GO" id="GO:0006364">
    <property type="term" value="P:rRNA processing"/>
    <property type="evidence" value="ECO:0007669"/>
    <property type="project" value="UniProtKB-KW"/>
</dbReference>
<evidence type="ECO:0000256" key="3">
    <source>
        <dbReference type="ARBA" id="ARBA00022552"/>
    </source>
</evidence>
<evidence type="ECO:0000256" key="5">
    <source>
        <dbReference type="ARBA" id="ARBA00022737"/>
    </source>
</evidence>
<dbReference type="InterPro" id="IPR053826">
    <property type="entry name" value="WDR75"/>
</dbReference>
<evidence type="ECO:0000256" key="2">
    <source>
        <dbReference type="ARBA" id="ARBA00022517"/>
    </source>
</evidence>
<dbReference type="SMART" id="SM00320">
    <property type="entry name" value="WD40"/>
    <property type="match status" value="6"/>
</dbReference>
<dbReference type="InterPro" id="IPR019775">
    <property type="entry name" value="WD40_repeat_CS"/>
</dbReference>
<dbReference type="Pfam" id="PF23769">
    <property type="entry name" value="Beta-prop_WDR75_2nd"/>
    <property type="match status" value="1"/>
</dbReference>
<evidence type="ECO:0000256" key="7">
    <source>
        <dbReference type="ARBA" id="ARBA00023242"/>
    </source>
</evidence>
<sequence length="789" mass="87882">MVEHGDVRVVHKGGSKINFREPALSTDSRFLLCASGESVKVFSTATEECLHALQGHTDLITGVLLRPSNHLQAYSCSLDGTVRLWDFTDGILIRTYSIGYPIYGIYASAKHEGVIFIITPMHTDTNSELFQLVAVHLPQCGEQLVEAKELSAVLSNISSNPAASAFGREVRIFRFCLWIYSFFLKKDNQKGGKNTFTCITCHPTEDCIASGHEDGKIRLWRNFNHRKEYTYSTLHWHHSAVSSLRFTPEGTNLLSGGVESVLVQWRYNQESQRDFLPRLGGAITHISVSPDGALFCTSHSDNKITIIQSCVKVSAVIQGLVKGDRIRTDLMIEPRSKALVLNGKPGHLQFYSLQRDKLLYNLDIVQQEYIHESGLEQFEVVMAAFDASGSWLATVEERKQKAPELELNLKLWAFDDQKQSFVLNTTISAPHEGRITALCFPHVSDGQTTMLVSTTLLMSVSFHPFLGVVSPDEGPSWSCDFLGAYHSLVPECCCFSADSSLLAVGFQEVVTVWTPASWELLTTLSQPPGAVRDLCFGRLSCSKYLLGATTSRLLCCWNLLTCSLEWVTSMDVSLLLADPLSENMAAFCFEAGSTDLFVFKPGEPRPLFSHKALCSGRVTHAVFVPRETHSLCVYHTHQDSIKQVSDDVAMTPFHLLLGKHRDQLENPQAESRLSVEPIRQPSSSAGINELLQMPAHVLPSASFLCSMFVQSLLISVNKPSEQNKEKEEEMESEKEEEDSDGEMESRISRPEHMPSGESGCAAPALTKEEVRELRRLKKLDHSWMKGLLD</sequence>
<feature type="region of interest" description="Disordered" evidence="9">
    <location>
        <begin position="719"/>
        <end position="766"/>
    </location>
</feature>
<keyword evidence="4 8" id="KW-0853">WD repeat</keyword>
<dbReference type="Ensembl" id="ENSOSIT00000034175.1">
    <property type="protein sequence ID" value="ENSOSIP00000032417.1"/>
    <property type="gene ID" value="ENSOSIG00000016489.1"/>
</dbReference>
<feature type="compositionally biased region" description="Basic and acidic residues" evidence="9">
    <location>
        <begin position="743"/>
        <end position="754"/>
    </location>
</feature>
<dbReference type="PROSITE" id="PS50294">
    <property type="entry name" value="WD_REPEATS_REGION"/>
    <property type="match status" value="1"/>
</dbReference>
<evidence type="ECO:0000256" key="1">
    <source>
        <dbReference type="ARBA" id="ARBA00004604"/>
    </source>
</evidence>
<organism evidence="11 12">
    <name type="scientific">Oryzias sinensis</name>
    <name type="common">Chinese medaka</name>
    <dbReference type="NCBI Taxonomy" id="183150"/>
    <lineage>
        <taxon>Eukaryota</taxon>
        <taxon>Metazoa</taxon>
        <taxon>Chordata</taxon>
        <taxon>Craniata</taxon>
        <taxon>Vertebrata</taxon>
        <taxon>Euteleostomi</taxon>
        <taxon>Actinopterygii</taxon>
        <taxon>Neopterygii</taxon>
        <taxon>Teleostei</taxon>
        <taxon>Neoteleostei</taxon>
        <taxon>Acanthomorphata</taxon>
        <taxon>Ovalentaria</taxon>
        <taxon>Atherinomorphae</taxon>
        <taxon>Beloniformes</taxon>
        <taxon>Adrianichthyidae</taxon>
        <taxon>Oryziinae</taxon>
        <taxon>Oryzias</taxon>
    </lineage>
</organism>
<feature type="domain" description="WD repeat-containing protein 75 second beta-propeller" evidence="10">
    <location>
        <begin position="330"/>
        <end position="632"/>
    </location>
</feature>
<evidence type="ECO:0000256" key="4">
    <source>
        <dbReference type="ARBA" id="ARBA00022574"/>
    </source>
</evidence>
<accession>A0A8C7YT17</accession>
<reference evidence="11" key="1">
    <citation type="submission" date="2025-08" db="UniProtKB">
        <authorList>
            <consortium name="Ensembl"/>
        </authorList>
    </citation>
    <scope>IDENTIFICATION</scope>
</reference>
<evidence type="ECO:0000256" key="9">
    <source>
        <dbReference type="SAM" id="MobiDB-lite"/>
    </source>
</evidence>
<feature type="repeat" description="WD" evidence="8">
    <location>
        <begin position="189"/>
        <end position="220"/>
    </location>
</feature>
<dbReference type="PROSITE" id="PS50082">
    <property type="entry name" value="WD_REPEATS_2"/>
    <property type="match status" value="3"/>
</dbReference>
<evidence type="ECO:0000313" key="11">
    <source>
        <dbReference type="Ensembl" id="ENSOSIP00000032417.1"/>
    </source>
</evidence>
<keyword evidence="7" id="KW-0539">Nucleus</keyword>
<feature type="repeat" description="WD" evidence="8">
    <location>
        <begin position="234"/>
        <end position="275"/>
    </location>
</feature>
<keyword evidence="6" id="KW-0804">Transcription</keyword>
<dbReference type="Pfam" id="PF23869">
    <property type="entry name" value="Beta-prop_WDR75_1st"/>
    <property type="match status" value="1"/>
</dbReference>
<dbReference type="SUPFAM" id="SSF50978">
    <property type="entry name" value="WD40 repeat-like"/>
    <property type="match status" value="2"/>
</dbReference>
<dbReference type="PANTHER" id="PTHR44215:SF1">
    <property type="entry name" value="WD REPEAT-CONTAINING PROTEIN 75"/>
    <property type="match status" value="1"/>
</dbReference>
<dbReference type="GeneTree" id="ENSGT00390000006303"/>
<dbReference type="GO" id="GO:0045943">
    <property type="term" value="P:positive regulation of transcription by RNA polymerase I"/>
    <property type="evidence" value="ECO:0007669"/>
    <property type="project" value="InterPro"/>
</dbReference>
<dbReference type="InterPro" id="IPR036322">
    <property type="entry name" value="WD40_repeat_dom_sf"/>
</dbReference>
<dbReference type="InterPro" id="IPR015943">
    <property type="entry name" value="WD40/YVTN_repeat-like_dom_sf"/>
</dbReference>
<protein>
    <submittedName>
        <fullName evidence="11">WD repeat domain 75</fullName>
    </submittedName>
</protein>
<dbReference type="GO" id="GO:0032040">
    <property type="term" value="C:small-subunit processome"/>
    <property type="evidence" value="ECO:0007669"/>
    <property type="project" value="InterPro"/>
</dbReference>
<keyword evidence="2" id="KW-0690">Ribosome biogenesis</keyword>
<dbReference type="PROSITE" id="PS00678">
    <property type="entry name" value="WD_REPEATS_1"/>
    <property type="match status" value="1"/>
</dbReference>
<evidence type="ECO:0000256" key="6">
    <source>
        <dbReference type="ARBA" id="ARBA00023163"/>
    </source>
</evidence>
<reference evidence="11" key="2">
    <citation type="submission" date="2025-09" db="UniProtKB">
        <authorList>
            <consortium name="Ensembl"/>
        </authorList>
    </citation>
    <scope>IDENTIFICATION</scope>
</reference>
<feature type="repeat" description="WD" evidence="8">
    <location>
        <begin position="53"/>
        <end position="95"/>
    </location>
</feature>
<keyword evidence="5" id="KW-0677">Repeat</keyword>
<evidence type="ECO:0000256" key="8">
    <source>
        <dbReference type="PROSITE-ProRule" id="PRU00221"/>
    </source>
</evidence>
<evidence type="ECO:0000259" key="10">
    <source>
        <dbReference type="Pfam" id="PF23769"/>
    </source>
</evidence>
<evidence type="ECO:0000313" key="12">
    <source>
        <dbReference type="Proteomes" id="UP000694383"/>
    </source>
</evidence>
<comment type="subcellular location">
    <subcellularLocation>
        <location evidence="1">Nucleus</location>
        <location evidence="1">Nucleolus</location>
    </subcellularLocation>
</comment>
<dbReference type="GO" id="GO:2000234">
    <property type="term" value="P:positive regulation of rRNA processing"/>
    <property type="evidence" value="ECO:0007669"/>
    <property type="project" value="TreeGrafter"/>
</dbReference>
<dbReference type="Gene3D" id="2.130.10.10">
    <property type="entry name" value="YVTN repeat-like/Quinoprotein amine dehydrogenase"/>
    <property type="match status" value="3"/>
</dbReference>
<keyword evidence="12" id="KW-1185">Reference proteome</keyword>
<feature type="compositionally biased region" description="Acidic residues" evidence="9">
    <location>
        <begin position="728"/>
        <end position="742"/>
    </location>
</feature>
<keyword evidence="3" id="KW-0698">rRNA processing</keyword>
<dbReference type="GO" id="GO:0003723">
    <property type="term" value="F:RNA binding"/>
    <property type="evidence" value="ECO:0007669"/>
    <property type="project" value="InterPro"/>
</dbReference>
<dbReference type="AlphaFoldDB" id="A0A8C7YT17"/>
<name>A0A8C7YT17_9TELE</name>